<keyword evidence="9" id="KW-0732">Signal</keyword>
<comment type="subcellular location">
    <subcellularLocation>
        <location evidence="1">Membrane</location>
        <topology evidence="1">Multi-pass membrane protein</topology>
    </subcellularLocation>
</comment>
<dbReference type="STRING" id="1047168.A0A0F4GK76"/>
<keyword evidence="2" id="KW-0813">Transport</keyword>
<feature type="domain" description="Ferric reductase NAD binding" evidence="11">
    <location>
        <begin position="585"/>
        <end position="712"/>
    </location>
</feature>
<dbReference type="PANTHER" id="PTHR32361">
    <property type="entry name" value="FERRIC/CUPRIC REDUCTASE TRANSMEMBRANE COMPONENT"/>
    <property type="match status" value="1"/>
</dbReference>
<dbReference type="CDD" id="cd06186">
    <property type="entry name" value="NOX_Duox_like_FAD_NADP"/>
    <property type="match status" value="1"/>
</dbReference>
<evidence type="ECO:0000256" key="7">
    <source>
        <dbReference type="ARBA" id="ARBA00023136"/>
    </source>
</evidence>
<feature type="transmembrane region" description="Helical" evidence="8">
    <location>
        <begin position="268"/>
        <end position="285"/>
    </location>
</feature>
<dbReference type="SUPFAM" id="SSF52343">
    <property type="entry name" value="Ferredoxin reductase-like, C-terminal NADP-linked domain"/>
    <property type="match status" value="1"/>
</dbReference>
<feature type="transmembrane region" description="Helical" evidence="8">
    <location>
        <begin position="339"/>
        <end position="362"/>
    </location>
</feature>
<dbReference type="GO" id="GO:0000293">
    <property type="term" value="F:ferric-chelate reductase activity"/>
    <property type="evidence" value="ECO:0007669"/>
    <property type="project" value="TreeGrafter"/>
</dbReference>
<evidence type="ECO:0000256" key="6">
    <source>
        <dbReference type="ARBA" id="ARBA00023065"/>
    </source>
</evidence>
<evidence type="ECO:0000256" key="1">
    <source>
        <dbReference type="ARBA" id="ARBA00004141"/>
    </source>
</evidence>
<dbReference type="GO" id="GO:0015677">
    <property type="term" value="P:copper ion import"/>
    <property type="evidence" value="ECO:0007669"/>
    <property type="project" value="TreeGrafter"/>
</dbReference>
<evidence type="ECO:0000313" key="13">
    <source>
        <dbReference type="Proteomes" id="UP000033647"/>
    </source>
</evidence>
<dbReference type="Gene3D" id="3.40.50.80">
    <property type="entry name" value="Nucleotide-binding domain of ferredoxin-NADP reductase (FNR) module"/>
    <property type="match status" value="1"/>
</dbReference>
<dbReference type="SFLD" id="SFLDS00052">
    <property type="entry name" value="Ferric_Reductase_Domain"/>
    <property type="match status" value="1"/>
</dbReference>
<feature type="transmembrane region" description="Helical" evidence="8">
    <location>
        <begin position="369"/>
        <end position="389"/>
    </location>
</feature>
<dbReference type="InterPro" id="IPR013121">
    <property type="entry name" value="Fe_red_NAD-bd_6"/>
</dbReference>
<feature type="chain" id="PRO_5002468774" evidence="9">
    <location>
        <begin position="22"/>
        <end position="732"/>
    </location>
</feature>
<dbReference type="InterPro" id="IPR051410">
    <property type="entry name" value="Ferric/Cupric_Reductase"/>
</dbReference>
<evidence type="ECO:0000259" key="11">
    <source>
        <dbReference type="Pfam" id="PF08030"/>
    </source>
</evidence>
<name>A0A0F4GK76_9PEZI</name>
<dbReference type="InterPro" id="IPR013130">
    <property type="entry name" value="Fe3_Rdtase_TM_dom"/>
</dbReference>
<keyword evidence="3 8" id="KW-0812">Transmembrane</keyword>
<dbReference type="GO" id="GO:0006826">
    <property type="term" value="P:iron ion transport"/>
    <property type="evidence" value="ECO:0007669"/>
    <property type="project" value="TreeGrafter"/>
</dbReference>
<feature type="domain" description="Ferric oxidoreductase" evidence="10">
    <location>
        <begin position="269"/>
        <end position="384"/>
    </location>
</feature>
<feature type="transmembrane region" description="Helical" evidence="8">
    <location>
        <begin position="154"/>
        <end position="177"/>
    </location>
</feature>
<evidence type="ECO:0000256" key="9">
    <source>
        <dbReference type="SAM" id="SignalP"/>
    </source>
</evidence>
<evidence type="ECO:0000256" key="4">
    <source>
        <dbReference type="ARBA" id="ARBA00022989"/>
    </source>
</evidence>
<reference evidence="12 13" key="1">
    <citation type="submission" date="2015-03" db="EMBL/GenBank/DDBJ databases">
        <title>RNA-seq based gene annotation and comparative genomics of four Zymoseptoria species reveal species-specific pathogenicity related genes and transposable element activity.</title>
        <authorList>
            <person name="Grandaubert J."/>
            <person name="Bhattacharyya A."/>
            <person name="Stukenbrock E.H."/>
        </authorList>
    </citation>
    <scope>NUCLEOTIDE SEQUENCE [LARGE SCALE GENOMIC DNA]</scope>
    <source>
        <strain evidence="12 13">Zb18110</strain>
    </source>
</reference>
<dbReference type="Pfam" id="PF08030">
    <property type="entry name" value="NAD_binding_6"/>
    <property type="match status" value="1"/>
</dbReference>
<evidence type="ECO:0000259" key="10">
    <source>
        <dbReference type="Pfam" id="PF01794"/>
    </source>
</evidence>
<dbReference type="Pfam" id="PF01794">
    <property type="entry name" value="Ferric_reduct"/>
    <property type="match status" value="1"/>
</dbReference>
<proteinExistence type="predicted"/>
<dbReference type="OrthoDB" id="167398at2759"/>
<keyword evidence="13" id="KW-1185">Reference proteome</keyword>
<evidence type="ECO:0000313" key="12">
    <source>
        <dbReference type="EMBL" id="KJX97806.1"/>
    </source>
</evidence>
<feature type="signal peptide" evidence="9">
    <location>
        <begin position="1"/>
        <end position="21"/>
    </location>
</feature>
<dbReference type="GO" id="GO:0005886">
    <property type="term" value="C:plasma membrane"/>
    <property type="evidence" value="ECO:0007669"/>
    <property type="project" value="TreeGrafter"/>
</dbReference>
<keyword evidence="5" id="KW-0560">Oxidoreductase</keyword>
<dbReference type="Proteomes" id="UP000033647">
    <property type="component" value="Unassembled WGS sequence"/>
</dbReference>
<sequence length="732" mass="82527">MAGRAGLVALLLLSSSPLSRAHTLPYVQESEYCAVSCAAVIGRVTFNGSKPENPPCSSNIAVTSLFACTSKYCATPDEAQYGLDYINWTCSHEGKPSLPEYYAIQLPIPDHISTVSAAQIKKVHYNQTVIPTEDYYRLVYRSTDAKYKASYYDWMFVFAIYGYWILVLLIGVLFHIVSSSKAATSAISKSSLWKRAYCLLILPRMGPDRLGGHCTSNALTRLVTLPLIIHAVLCFVLLFPAYDTAPGPDDFYYGTVKIERGKYVANRIGTFTAAHIPIVWIFAARNNPFQWLTGWSYATFSQYHRWLARTMTLLAVSHGVSYSVVDWYKNTYLTVWDDLYWRCGVLSVITICTLFVMALPWVRSRSYEVFLVFHIALAAVLLAGLYYHWNELTERRAYHGFLWPAVAMWSLDRFLRFSRLMYLNIRPMLSNGVMALVSRDQESELVRVDVTNFFSTQTTTSTPGHYYFVYEIGRWQGYQSHPFTLCSWISGADSSALRKEADETKSPGFEVIDEVAKDASQTGAKAREVRHTFLIRPRQGVTQRLLSRAFSASNNEDEERQKLTRRARFLLEGPYGQVQYTPRHSSVLLLVGGSGISAMISRLHILLDSFDDAEKSIHLVWSVRMKGTADDVCAHELSSIVGRPGFRLTVHLTTGSDNEKVDEMSAHALYELRKGRPDVKAVIENERAKCSDGLTVFCCGPQSLELDCRKAVQSVLHEDGADVSFCSEQFGW</sequence>
<feature type="transmembrane region" description="Helical" evidence="8">
    <location>
        <begin position="222"/>
        <end position="242"/>
    </location>
</feature>
<dbReference type="PANTHER" id="PTHR32361:SF9">
    <property type="entry name" value="FERRIC REDUCTASE TRANSMEMBRANE COMPONENT 3-RELATED"/>
    <property type="match status" value="1"/>
</dbReference>
<keyword evidence="4 8" id="KW-1133">Transmembrane helix</keyword>
<dbReference type="InterPro" id="IPR039261">
    <property type="entry name" value="FNR_nucleotide-bd"/>
</dbReference>
<keyword evidence="6" id="KW-0406">Ion transport</keyword>
<dbReference type="GO" id="GO:0006879">
    <property type="term" value="P:intracellular iron ion homeostasis"/>
    <property type="evidence" value="ECO:0007669"/>
    <property type="project" value="TreeGrafter"/>
</dbReference>
<evidence type="ECO:0000256" key="3">
    <source>
        <dbReference type="ARBA" id="ARBA00022692"/>
    </source>
</evidence>
<dbReference type="EMBL" id="LAFY01000451">
    <property type="protein sequence ID" value="KJX97806.1"/>
    <property type="molecule type" value="Genomic_DNA"/>
</dbReference>
<evidence type="ECO:0000256" key="2">
    <source>
        <dbReference type="ARBA" id="ARBA00022448"/>
    </source>
</evidence>
<comment type="caution">
    <text evidence="12">The sequence shown here is derived from an EMBL/GenBank/DDBJ whole genome shotgun (WGS) entry which is preliminary data.</text>
</comment>
<keyword evidence="7 8" id="KW-0472">Membrane</keyword>
<dbReference type="SFLD" id="SFLDG01168">
    <property type="entry name" value="Ferric_reductase_subgroup_(FRE"/>
    <property type="match status" value="1"/>
</dbReference>
<evidence type="ECO:0000256" key="8">
    <source>
        <dbReference type="SAM" id="Phobius"/>
    </source>
</evidence>
<dbReference type="AlphaFoldDB" id="A0A0F4GK76"/>
<accession>A0A0F4GK76</accession>
<organism evidence="12 13">
    <name type="scientific">Zymoseptoria brevis</name>
    <dbReference type="NCBI Taxonomy" id="1047168"/>
    <lineage>
        <taxon>Eukaryota</taxon>
        <taxon>Fungi</taxon>
        <taxon>Dikarya</taxon>
        <taxon>Ascomycota</taxon>
        <taxon>Pezizomycotina</taxon>
        <taxon>Dothideomycetes</taxon>
        <taxon>Dothideomycetidae</taxon>
        <taxon>Mycosphaerellales</taxon>
        <taxon>Mycosphaerellaceae</taxon>
        <taxon>Zymoseptoria</taxon>
    </lineage>
</organism>
<protein>
    <submittedName>
        <fullName evidence="12">FRE family ferric-chelate reductase like protein</fullName>
    </submittedName>
</protein>
<evidence type="ECO:0000256" key="5">
    <source>
        <dbReference type="ARBA" id="ARBA00023002"/>
    </source>
</evidence>
<gene>
    <name evidence="12" type="ORF">TI39_contig459g00034</name>
</gene>